<dbReference type="NCBIfam" id="NF007038">
    <property type="entry name" value="PRK09496.2-6"/>
    <property type="match status" value="1"/>
</dbReference>
<keyword evidence="4" id="KW-0630">Potassium</keyword>
<evidence type="ECO:0000313" key="9">
    <source>
        <dbReference type="EMBL" id="PXX20135.1"/>
    </source>
</evidence>
<evidence type="ECO:0000256" key="4">
    <source>
        <dbReference type="ARBA" id="ARBA00022958"/>
    </source>
</evidence>
<dbReference type="STRING" id="1122991.GCA_000613445_00966"/>
<dbReference type="SUPFAM" id="SSF116726">
    <property type="entry name" value="TrkA C-terminal domain-like"/>
    <property type="match status" value="2"/>
</dbReference>
<evidence type="ECO:0000256" key="1">
    <source>
        <dbReference type="ARBA" id="ARBA00017378"/>
    </source>
</evidence>
<protein>
    <recommendedName>
        <fullName evidence="1">Trk system potassium uptake protein TrkA</fullName>
    </recommendedName>
</protein>
<organism evidence="9 10">
    <name type="scientific">Hoylesella shahii DSM 15611 = JCM 12083</name>
    <dbReference type="NCBI Taxonomy" id="1122991"/>
    <lineage>
        <taxon>Bacteria</taxon>
        <taxon>Pseudomonadati</taxon>
        <taxon>Bacteroidota</taxon>
        <taxon>Bacteroidia</taxon>
        <taxon>Bacteroidales</taxon>
        <taxon>Prevotellaceae</taxon>
        <taxon>Hoylesella</taxon>
    </lineage>
</organism>
<dbReference type="SUPFAM" id="SSF51735">
    <property type="entry name" value="NAD(P)-binding Rossmann-fold domains"/>
    <property type="match status" value="2"/>
</dbReference>
<dbReference type="Pfam" id="PF02254">
    <property type="entry name" value="TrkA_N"/>
    <property type="match status" value="2"/>
</dbReference>
<dbReference type="NCBIfam" id="NF007039">
    <property type="entry name" value="PRK09496.3-2"/>
    <property type="match status" value="1"/>
</dbReference>
<evidence type="ECO:0000256" key="5">
    <source>
        <dbReference type="ARBA" id="ARBA00023027"/>
    </source>
</evidence>
<dbReference type="PANTHER" id="PTHR43833:SF5">
    <property type="entry name" value="TRK SYSTEM POTASSIUM UPTAKE PROTEIN TRKA"/>
    <property type="match status" value="1"/>
</dbReference>
<name>A0A318HQI8_9BACT</name>
<feature type="domain" description="RCK C-terminal" evidence="8">
    <location>
        <begin position="141"/>
        <end position="223"/>
    </location>
</feature>
<proteinExistence type="predicted"/>
<dbReference type="Pfam" id="PF02080">
    <property type="entry name" value="TrkA_C"/>
    <property type="match status" value="1"/>
</dbReference>
<dbReference type="PROSITE" id="PS51202">
    <property type="entry name" value="RCK_C"/>
    <property type="match status" value="2"/>
</dbReference>
<evidence type="ECO:0000256" key="2">
    <source>
        <dbReference type="ARBA" id="ARBA00022448"/>
    </source>
</evidence>
<dbReference type="PRINTS" id="PR00335">
    <property type="entry name" value="KUPTAKETRKA"/>
</dbReference>
<dbReference type="EMBL" id="QJJX01000032">
    <property type="protein sequence ID" value="PXX20135.1"/>
    <property type="molecule type" value="Genomic_DNA"/>
</dbReference>
<evidence type="ECO:0000313" key="10">
    <source>
        <dbReference type="Proteomes" id="UP000248314"/>
    </source>
</evidence>
<sequence>MKIIIAGAYDIGIYLATLLSHSHEDITLIDEDEERLDKMGAEADILSLQASPSSVKALKDAGTQHANLFIAVTPDQHLNLNICMIAKELGAKKTVAKIDDVQLTEPGVAELFERLGVSSLIVPEVLAATDINNGLKMSWVRQRWDVHNGALVMLGIKLREGCEILNQPLKQLCGPDDPYHVVAIKRGYETIIPGGNDELKLYDLAYFMTTRQYIPYIRKIVGKEHYVDVKNVLFMGGGSTCIRAVKNLPSYMEAKIIEKSEERCEVLNNELDENKALVIHGDGRDIQLLNEEGIMNTQAFVALTRNTETNILACLTAKRLGVRKTVAMVENMDYVSMADSLDIGTIVNKKDIAASHIYQMMLDADVCNVRFLTMANADVAEFTAQSGSKVTKKRVYELGLPKGVTIGGLVRNGVGVLVSGGTQIEAGDSVMVFCHNTNMQQIGKFFN</sequence>
<evidence type="ECO:0000256" key="6">
    <source>
        <dbReference type="ARBA" id="ARBA00023065"/>
    </source>
</evidence>
<dbReference type="PROSITE" id="PS51201">
    <property type="entry name" value="RCK_N"/>
    <property type="match status" value="1"/>
</dbReference>
<dbReference type="RefSeq" id="WP_110370434.1">
    <property type="nucleotide sequence ID" value="NZ_QJJX01000032.1"/>
</dbReference>
<dbReference type="InterPro" id="IPR006036">
    <property type="entry name" value="K_uptake_TrkA"/>
</dbReference>
<evidence type="ECO:0000256" key="3">
    <source>
        <dbReference type="ARBA" id="ARBA00022538"/>
    </source>
</evidence>
<accession>A0A318HQI8</accession>
<dbReference type="InterPro" id="IPR003148">
    <property type="entry name" value="RCK_N"/>
</dbReference>
<keyword evidence="2" id="KW-0813">Transport</keyword>
<dbReference type="InterPro" id="IPR036291">
    <property type="entry name" value="NAD(P)-bd_dom_sf"/>
</dbReference>
<dbReference type="InterPro" id="IPR050721">
    <property type="entry name" value="Trk_Ktr_HKT_K-transport"/>
</dbReference>
<keyword evidence="6" id="KW-0406">Ion transport</keyword>
<dbReference type="GO" id="GO:0005886">
    <property type="term" value="C:plasma membrane"/>
    <property type="evidence" value="ECO:0007669"/>
    <property type="project" value="InterPro"/>
</dbReference>
<dbReference type="PANTHER" id="PTHR43833">
    <property type="entry name" value="POTASSIUM CHANNEL PROTEIN 2-RELATED-RELATED"/>
    <property type="match status" value="1"/>
</dbReference>
<dbReference type="AlphaFoldDB" id="A0A318HQI8"/>
<gene>
    <name evidence="9" type="ORF">EJ73_02267</name>
</gene>
<evidence type="ECO:0000259" key="7">
    <source>
        <dbReference type="PROSITE" id="PS51201"/>
    </source>
</evidence>
<feature type="domain" description="RCK N-terminal" evidence="7">
    <location>
        <begin position="1"/>
        <end position="123"/>
    </location>
</feature>
<comment type="caution">
    <text evidence="9">The sequence shown here is derived from an EMBL/GenBank/DDBJ whole genome shotgun (WGS) entry which is preliminary data.</text>
</comment>
<dbReference type="GO" id="GO:0015079">
    <property type="term" value="F:potassium ion transmembrane transporter activity"/>
    <property type="evidence" value="ECO:0007669"/>
    <property type="project" value="InterPro"/>
</dbReference>
<dbReference type="InterPro" id="IPR036721">
    <property type="entry name" value="RCK_C_sf"/>
</dbReference>
<evidence type="ECO:0000259" key="8">
    <source>
        <dbReference type="PROSITE" id="PS51202"/>
    </source>
</evidence>
<keyword evidence="3" id="KW-0633">Potassium transport</keyword>
<feature type="domain" description="RCK C-terminal" evidence="8">
    <location>
        <begin position="366"/>
        <end position="447"/>
    </location>
</feature>
<reference evidence="9 10" key="1">
    <citation type="submission" date="2018-05" db="EMBL/GenBank/DDBJ databases">
        <title>Genomic Encyclopedia of Type Strains, Phase I: the one thousand microbial genomes (KMG-I) project.</title>
        <authorList>
            <person name="Kyrpides N."/>
        </authorList>
    </citation>
    <scope>NUCLEOTIDE SEQUENCE [LARGE SCALE GENOMIC DNA]</scope>
    <source>
        <strain evidence="9 10">DSM 15611</strain>
    </source>
</reference>
<keyword evidence="5" id="KW-0520">NAD</keyword>
<dbReference type="Gene3D" id="3.40.50.720">
    <property type="entry name" value="NAD(P)-binding Rossmann-like Domain"/>
    <property type="match status" value="2"/>
</dbReference>
<dbReference type="Proteomes" id="UP000248314">
    <property type="component" value="Unassembled WGS sequence"/>
</dbReference>
<dbReference type="InterPro" id="IPR006037">
    <property type="entry name" value="RCK_C"/>
</dbReference>
<dbReference type="Gene3D" id="3.30.70.1450">
    <property type="entry name" value="Regulator of K+ conductance, C-terminal domain"/>
    <property type="match status" value="2"/>
</dbReference>
<keyword evidence="10" id="KW-1185">Reference proteome</keyword>